<feature type="domain" description="Carbohydrate kinase FGGY C-terminal" evidence="6">
    <location>
        <begin position="278"/>
        <end position="427"/>
    </location>
</feature>
<comment type="similarity">
    <text evidence="1">Belongs to the FGGY kinase family.</text>
</comment>
<dbReference type="SUPFAM" id="SSF53067">
    <property type="entry name" value="Actin-like ATPase domain"/>
    <property type="match status" value="2"/>
</dbReference>
<comment type="caution">
    <text evidence="7">The sequence shown here is derived from an EMBL/GenBank/DDBJ whole genome shotgun (WGS) entry which is preliminary data.</text>
</comment>
<dbReference type="PANTHER" id="PTHR43095:SF5">
    <property type="entry name" value="XYLULOSE KINASE"/>
    <property type="match status" value="1"/>
</dbReference>
<dbReference type="RefSeq" id="WP_111254330.1">
    <property type="nucleotide sequence ID" value="NZ_POTW01000016.1"/>
</dbReference>
<sequence length="474" mass="47284">MRTGPVVGVDLGTSSAKVVVFAASDGVLGEGSAEHPTRVPRAGWAEQDPASWWESVGGAVRAALTSAGVAGRDVTALAVSGQGAALVALDEAGAAVHPALIHQDQRSPALSSAWRRDAAHGPWNVAAKLSWLRSESPAAFARAAVFTSASGYLLRRLTGTAWQSHSDAGISDLYDASSRGWSAAGLAAVGVGVERLPRLAVSTAVVGSLRPEPAAELGLTPSCWVLAGGEDTSSAALAAGVTGPTEGFVSLGSAAVLGVAVAAAADGPAPVLRFPHVLAGLDLLSGSTATFGAALRWLSGLLGQPVEELLTLAGGAPAGADGVDFLPYLAGELHPVADPSARGVFAGLSLASGPGALARAVVEGTAAAIAHNLAACRSAGAAPDALVAVGGPARSALWCQAIADACGLPVRVASGAGAAAGDAMLAASEDDDEARALVAAHLRTGRRYDPDPIEHERAGERLERLQRLYAATRG</sequence>
<gene>
    <name evidence="7" type="ORF">C1I92_08990</name>
</gene>
<dbReference type="Gene3D" id="3.30.420.40">
    <property type="match status" value="2"/>
</dbReference>
<evidence type="ECO:0000313" key="7">
    <source>
        <dbReference type="EMBL" id="PZF84352.1"/>
    </source>
</evidence>
<keyword evidence="4" id="KW-0418">Kinase</keyword>
<dbReference type="GO" id="GO:0016301">
    <property type="term" value="F:kinase activity"/>
    <property type="evidence" value="ECO:0007669"/>
    <property type="project" value="UniProtKB-KW"/>
</dbReference>
<evidence type="ECO:0000256" key="3">
    <source>
        <dbReference type="ARBA" id="ARBA00022679"/>
    </source>
</evidence>
<keyword evidence="2" id="KW-0119">Carbohydrate metabolism</keyword>
<evidence type="ECO:0000256" key="1">
    <source>
        <dbReference type="ARBA" id="ARBA00009156"/>
    </source>
</evidence>
<dbReference type="PIRSF" id="PIRSF000538">
    <property type="entry name" value="GlpK"/>
    <property type="match status" value="1"/>
</dbReference>
<dbReference type="Pfam" id="PF00370">
    <property type="entry name" value="FGGY_N"/>
    <property type="match status" value="1"/>
</dbReference>
<dbReference type="AlphaFoldDB" id="A0A2W2BEC5"/>
<keyword evidence="2" id="KW-0859">Xylose metabolism</keyword>
<reference evidence="7 8" key="1">
    <citation type="submission" date="2018-01" db="EMBL/GenBank/DDBJ databases">
        <title>Draft genome sequence of Jiangella sp. GTF31.</title>
        <authorList>
            <person name="Sahin N."/>
            <person name="Ay H."/>
            <person name="Saygin H."/>
        </authorList>
    </citation>
    <scope>NUCLEOTIDE SEQUENCE [LARGE SCALE GENOMIC DNA]</scope>
    <source>
        <strain evidence="7 8">GTF31</strain>
    </source>
</reference>
<evidence type="ECO:0000313" key="8">
    <source>
        <dbReference type="Proteomes" id="UP000248764"/>
    </source>
</evidence>
<dbReference type="PANTHER" id="PTHR43095">
    <property type="entry name" value="SUGAR KINASE"/>
    <property type="match status" value="1"/>
</dbReference>
<keyword evidence="3" id="KW-0808">Transferase</keyword>
<dbReference type="InterPro" id="IPR018485">
    <property type="entry name" value="FGGY_C"/>
</dbReference>
<protein>
    <recommendedName>
        <fullName evidence="9">Xylulose kinase</fullName>
    </recommendedName>
</protein>
<dbReference type="InterPro" id="IPR018484">
    <property type="entry name" value="FGGY_N"/>
</dbReference>
<dbReference type="EMBL" id="POTW01000016">
    <property type="protein sequence ID" value="PZF84352.1"/>
    <property type="molecule type" value="Genomic_DNA"/>
</dbReference>
<evidence type="ECO:0000256" key="4">
    <source>
        <dbReference type="ARBA" id="ARBA00022777"/>
    </source>
</evidence>
<proteinExistence type="inferred from homology"/>
<dbReference type="InterPro" id="IPR043129">
    <property type="entry name" value="ATPase_NBD"/>
</dbReference>
<keyword evidence="8" id="KW-1185">Reference proteome</keyword>
<evidence type="ECO:0008006" key="9">
    <source>
        <dbReference type="Google" id="ProtNLM"/>
    </source>
</evidence>
<feature type="domain" description="Carbohydrate kinase FGGY N-terminal" evidence="5">
    <location>
        <begin position="6"/>
        <end position="237"/>
    </location>
</feature>
<accession>A0A2W2BEC5</accession>
<dbReference type="Pfam" id="PF02782">
    <property type="entry name" value="FGGY_C"/>
    <property type="match status" value="1"/>
</dbReference>
<name>A0A2W2BEC5_9ACTN</name>
<evidence type="ECO:0000256" key="2">
    <source>
        <dbReference type="ARBA" id="ARBA00022629"/>
    </source>
</evidence>
<evidence type="ECO:0000259" key="6">
    <source>
        <dbReference type="Pfam" id="PF02782"/>
    </source>
</evidence>
<dbReference type="Proteomes" id="UP000248764">
    <property type="component" value="Unassembled WGS sequence"/>
</dbReference>
<dbReference type="InterPro" id="IPR050406">
    <property type="entry name" value="FGGY_Carb_Kinase"/>
</dbReference>
<dbReference type="InterPro" id="IPR000577">
    <property type="entry name" value="Carb_kinase_FGGY"/>
</dbReference>
<organism evidence="7 8">
    <name type="scientific">Jiangella anatolica</name>
    <dbReference type="NCBI Taxonomy" id="2670374"/>
    <lineage>
        <taxon>Bacteria</taxon>
        <taxon>Bacillati</taxon>
        <taxon>Actinomycetota</taxon>
        <taxon>Actinomycetes</taxon>
        <taxon>Jiangellales</taxon>
        <taxon>Jiangellaceae</taxon>
        <taxon>Jiangella</taxon>
    </lineage>
</organism>
<evidence type="ECO:0000259" key="5">
    <source>
        <dbReference type="Pfam" id="PF00370"/>
    </source>
</evidence>
<dbReference type="GO" id="GO:0042732">
    <property type="term" value="P:D-xylose metabolic process"/>
    <property type="evidence" value="ECO:0007669"/>
    <property type="project" value="UniProtKB-KW"/>
</dbReference>